<dbReference type="Proteomes" id="UP000627838">
    <property type="component" value="Unassembled WGS sequence"/>
</dbReference>
<organism evidence="1 2">
    <name type="scientific">Actinomadura algeriensis</name>
    <dbReference type="NCBI Taxonomy" id="1679523"/>
    <lineage>
        <taxon>Bacteria</taxon>
        <taxon>Bacillati</taxon>
        <taxon>Actinomycetota</taxon>
        <taxon>Actinomycetes</taxon>
        <taxon>Streptosporangiales</taxon>
        <taxon>Thermomonosporaceae</taxon>
        <taxon>Actinomadura</taxon>
    </lineage>
</organism>
<evidence type="ECO:0008006" key="3">
    <source>
        <dbReference type="Google" id="ProtNLM"/>
    </source>
</evidence>
<dbReference type="RefSeq" id="WP_192763378.1">
    <property type="nucleotide sequence ID" value="NZ_JADBDZ010000001.1"/>
</dbReference>
<keyword evidence="2" id="KW-1185">Reference proteome</keyword>
<proteinExistence type="predicted"/>
<accession>A0ABR9K3U1</accession>
<name>A0ABR9K3U1_9ACTN</name>
<evidence type="ECO:0000313" key="1">
    <source>
        <dbReference type="EMBL" id="MBE1537516.1"/>
    </source>
</evidence>
<protein>
    <recommendedName>
        <fullName evidence="3">DUF1905 domain-containing protein</fullName>
    </recommendedName>
</protein>
<sequence length="123" mass="13518">MAEVTITRERVEIRFGAWERAWTGRGRVSVPLASIDRAAHVDRPLRVPSGTRRGYHVSGVAKIGVWGLVRGPRRLVSVRRGHPGLHLTLDRAAAGGDFDEIVLSHPDAAGLSRRIRRATGTRT</sequence>
<gene>
    <name evidence="1" type="ORF">H4W34_007349</name>
</gene>
<evidence type="ECO:0000313" key="2">
    <source>
        <dbReference type="Proteomes" id="UP000627838"/>
    </source>
</evidence>
<comment type="caution">
    <text evidence="1">The sequence shown here is derived from an EMBL/GenBank/DDBJ whole genome shotgun (WGS) entry which is preliminary data.</text>
</comment>
<dbReference type="EMBL" id="JADBDZ010000001">
    <property type="protein sequence ID" value="MBE1537516.1"/>
    <property type="molecule type" value="Genomic_DNA"/>
</dbReference>
<reference evidence="1 2" key="1">
    <citation type="submission" date="2020-10" db="EMBL/GenBank/DDBJ databases">
        <title>Sequencing the genomes of 1000 actinobacteria strains.</title>
        <authorList>
            <person name="Klenk H.-P."/>
        </authorList>
    </citation>
    <scope>NUCLEOTIDE SEQUENCE [LARGE SCALE GENOMIC DNA]</scope>
    <source>
        <strain evidence="1 2">DSM 46744</strain>
    </source>
</reference>